<evidence type="ECO:0000256" key="1">
    <source>
        <dbReference type="SAM" id="Phobius"/>
    </source>
</evidence>
<comment type="caution">
    <text evidence="2">The sequence shown here is derived from an EMBL/GenBank/DDBJ whole genome shotgun (WGS) entry which is preliminary data.</text>
</comment>
<keyword evidence="1" id="KW-0472">Membrane</keyword>
<proteinExistence type="predicted"/>
<keyword evidence="1" id="KW-1133">Transmembrane helix</keyword>
<name>A0ABR3SVV9_9PEZI</name>
<accession>A0ABR3SVV9</accession>
<gene>
    <name evidence="2" type="ORF">SLS56_004564</name>
</gene>
<feature type="transmembrane region" description="Helical" evidence="1">
    <location>
        <begin position="20"/>
        <end position="44"/>
    </location>
</feature>
<protein>
    <submittedName>
        <fullName evidence="2">Uncharacterized protein</fullName>
    </submittedName>
</protein>
<dbReference type="Proteomes" id="UP001521116">
    <property type="component" value="Unassembled WGS sequence"/>
</dbReference>
<organism evidence="2 3">
    <name type="scientific">Neofusicoccum ribis</name>
    <dbReference type="NCBI Taxonomy" id="45134"/>
    <lineage>
        <taxon>Eukaryota</taxon>
        <taxon>Fungi</taxon>
        <taxon>Dikarya</taxon>
        <taxon>Ascomycota</taxon>
        <taxon>Pezizomycotina</taxon>
        <taxon>Dothideomycetes</taxon>
        <taxon>Dothideomycetes incertae sedis</taxon>
        <taxon>Botryosphaeriales</taxon>
        <taxon>Botryosphaeriaceae</taxon>
        <taxon>Neofusicoccum</taxon>
    </lineage>
</organism>
<evidence type="ECO:0000313" key="3">
    <source>
        <dbReference type="Proteomes" id="UP001521116"/>
    </source>
</evidence>
<keyword evidence="1" id="KW-0812">Transmembrane</keyword>
<sequence>MANGQDKIAPGQFFGTRESIVSFSLQLIICMLMAYFFFLVLVCAHKIINLESRVLALEFRILVAEIKLQREAVLESPAMVRA</sequence>
<keyword evidence="3" id="KW-1185">Reference proteome</keyword>
<evidence type="ECO:0000313" key="2">
    <source>
        <dbReference type="EMBL" id="KAL1631041.1"/>
    </source>
</evidence>
<reference evidence="2 3" key="1">
    <citation type="submission" date="2024-02" db="EMBL/GenBank/DDBJ databases">
        <title>De novo assembly and annotation of 12 fungi associated with fruit tree decline syndrome in Ontario, Canada.</title>
        <authorList>
            <person name="Sulman M."/>
            <person name="Ellouze W."/>
            <person name="Ilyukhin E."/>
        </authorList>
    </citation>
    <scope>NUCLEOTIDE SEQUENCE [LARGE SCALE GENOMIC DNA]</scope>
    <source>
        <strain evidence="2 3">M1-105</strain>
    </source>
</reference>
<dbReference type="EMBL" id="JAJVDC020000042">
    <property type="protein sequence ID" value="KAL1631041.1"/>
    <property type="molecule type" value="Genomic_DNA"/>
</dbReference>